<reference evidence="1 2" key="1">
    <citation type="journal article" date="2015" name="Genome Biol.">
        <title>Comparative genomics of Steinernema reveals deeply conserved gene regulatory networks.</title>
        <authorList>
            <person name="Dillman A.R."/>
            <person name="Macchietto M."/>
            <person name="Porter C.F."/>
            <person name="Rogers A."/>
            <person name="Williams B."/>
            <person name="Antoshechkin I."/>
            <person name="Lee M.M."/>
            <person name="Goodwin Z."/>
            <person name="Lu X."/>
            <person name="Lewis E.E."/>
            <person name="Goodrich-Blair H."/>
            <person name="Stock S.P."/>
            <person name="Adams B.J."/>
            <person name="Sternberg P.W."/>
            <person name="Mortazavi A."/>
        </authorList>
    </citation>
    <scope>NUCLEOTIDE SEQUENCE [LARGE SCALE GENOMIC DNA]</scope>
    <source>
        <strain evidence="1 2">ALL</strain>
    </source>
</reference>
<reference evidence="1 2" key="2">
    <citation type="journal article" date="2019" name="G3 (Bethesda)">
        <title>Hybrid Assembly of the Genome of the Entomopathogenic Nematode Steinernema carpocapsae Identifies the X-Chromosome.</title>
        <authorList>
            <person name="Serra L."/>
            <person name="Macchietto M."/>
            <person name="Macias-Munoz A."/>
            <person name="McGill C.J."/>
            <person name="Rodriguez I.M."/>
            <person name="Rodriguez B."/>
            <person name="Murad R."/>
            <person name="Mortazavi A."/>
        </authorList>
    </citation>
    <scope>NUCLEOTIDE SEQUENCE [LARGE SCALE GENOMIC DNA]</scope>
    <source>
        <strain evidence="1 2">ALL</strain>
    </source>
</reference>
<sequence>MTGPPSQGDPLASAADICAFISSSQSIKRRAPYYIMKMMRRVMFMLTQTVIFVVGEPELRESWMQAGRRLGPRS</sequence>
<organism evidence="1 2">
    <name type="scientific">Steinernema carpocapsae</name>
    <name type="common">Entomopathogenic nematode</name>
    <dbReference type="NCBI Taxonomy" id="34508"/>
    <lineage>
        <taxon>Eukaryota</taxon>
        <taxon>Metazoa</taxon>
        <taxon>Ecdysozoa</taxon>
        <taxon>Nematoda</taxon>
        <taxon>Chromadorea</taxon>
        <taxon>Rhabditida</taxon>
        <taxon>Tylenchina</taxon>
        <taxon>Panagrolaimomorpha</taxon>
        <taxon>Strongyloidoidea</taxon>
        <taxon>Steinernematidae</taxon>
        <taxon>Steinernema</taxon>
    </lineage>
</organism>
<gene>
    <name evidence="1" type="ORF">L596_007114</name>
</gene>
<name>A0A4U5P884_STECR</name>
<dbReference type="Proteomes" id="UP000298663">
    <property type="component" value="Unassembled WGS sequence"/>
</dbReference>
<dbReference type="AlphaFoldDB" id="A0A4U5P884"/>
<proteinExistence type="predicted"/>
<comment type="caution">
    <text evidence="1">The sequence shown here is derived from an EMBL/GenBank/DDBJ whole genome shotgun (WGS) entry which is preliminary data.</text>
</comment>
<keyword evidence="2" id="KW-1185">Reference proteome</keyword>
<evidence type="ECO:0000313" key="1">
    <source>
        <dbReference type="EMBL" id="TKR92467.1"/>
    </source>
</evidence>
<dbReference type="EMBL" id="AZBU02000002">
    <property type="protein sequence ID" value="TKR92467.1"/>
    <property type="molecule type" value="Genomic_DNA"/>
</dbReference>
<protein>
    <submittedName>
        <fullName evidence="1">Uncharacterized protein</fullName>
    </submittedName>
</protein>
<evidence type="ECO:0000313" key="2">
    <source>
        <dbReference type="Proteomes" id="UP000298663"/>
    </source>
</evidence>
<accession>A0A4U5P884</accession>